<dbReference type="EMBL" id="JAGTJQ010000008">
    <property type="protein sequence ID" value="KAH7026156.1"/>
    <property type="molecule type" value="Genomic_DNA"/>
</dbReference>
<gene>
    <name evidence="1" type="ORF">B0I36DRAFT_352056</name>
</gene>
<keyword evidence="2" id="KW-1185">Reference proteome</keyword>
<dbReference type="GeneID" id="70186619"/>
<evidence type="ECO:0000313" key="2">
    <source>
        <dbReference type="Proteomes" id="UP000756346"/>
    </source>
</evidence>
<proteinExistence type="predicted"/>
<name>A0A9P9BMR5_9PEZI</name>
<comment type="caution">
    <text evidence="1">The sequence shown here is derived from an EMBL/GenBank/DDBJ whole genome shotgun (WGS) entry which is preliminary data.</text>
</comment>
<evidence type="ECO:0000313" key="1">
    <source>
        <dbReference type="EMBL" id="KAH7026156.1"/>
    </source>
</evidence>
<sequence>MSIKSLSGAGGTLQASPPFPGVVGVEICSISGQRLKSTFHLGRKSRPSISGSRARADVRKPFVVSLLATLEAELVPAVPDVPTGLWRFCVGALAGVDCEDVLFREVGGARVSTTLPKRSIGRFVRLRDAAVAARWGLDEAWGTVSRGDCPSRQEY</sequence>
<dbReference type="RefSeq" id="XP_046009373.1">
    <property type="nucleotide sequence ID" value="XM_046157073.1"/>
</dbReference>
<reference evidence="1" key="1">
    <citation type="journal article" date="2021" name="Nat. Commun.">
        <title>Genetic determinants of endophytism in the Arabidopsis root mycobiome.</title>
        <authorList>
            <person name="Mesny F."/>
            <person name="Miyauchi S."/>
            <person name="Thiergart T."/>
            <person name="Pickel B."/>
            <person name="Atanasova L."/>
            <person name="Karlsson M."/>
            <person name="Huettel B."/>
            <person name="Barry K.W."/>
            <person name="Haridas S."/>
            <person name="Chen C."/>
            <person name="Bauer D."/>
            <person name="Andreopoulos W."/>
            <person name="Pangilinan J."/>
            <person name="LaButti K."/>
            <person name="Riley R."/>
            <person name="Lipzen A."/>
            <person name="Clum A."/>
            <person name="Drula E."/>
            <person name="Henrissat B."/>
            <person name="Kohler A."/>
            <person name="Grigoriev I.V."/>
            <person name="Martin F.M."/>
            <person name="Hacquard S."/>
        </authorList>
    </citation>
    <scope>NUCLEOTIDE SEQUENCE</scope>
    <source>
        <strain evidence="1">MPI-CAGE-CH-0230</strain>
    </source>
</reference>
<organism evidence="1 2">
    <name type="scientific">Microdochium trichocladiopsis</name>
    <dbReference type="NCBI Taxonomy" id="1682393"/>
    <lineage>
        <taxon>Eukaryota</taxon>
        <taxon>Fungi</taxon>
        <taxon>Dikarya</taxon>
        <taxon>Ascomycota</taxon>
        <taxon>Pezizomycotina</taxon>
        <taxon>Sordariomycetes</taxon>
        <taxon>Xylariomycetidae</taxon>
        <taxon>Xylariales</taxon>
        <taxon>Microdochiaceae</taxon>
        <taxon>Microdochium</taxon>
    </lineage>
</organism>
<dbReference type="AlphaFoldDB" id="A0A9P9BMR5"/>
<dbReference type="Proteomes" id="UP000756346">
    <property type="component" value="Unassembled WGS sequence"/>
</dbReference>
<accession>A0A9P9BMR5</accession>
<protein>
    <submittedName>
        <fullName evidence="1">Uncharacterized protein</fullName>
    </submittedName>
</protein>